<keyword evidence="1" id="KW-0472">Membrane</keyword>
<keyword evidence="3" id="KW-1185">Reference proteome</keyword>
<gene>
    <name evidence="2" type="ORF">KGD84_15380</name>
</gene>
<keyword evidence="1" id="KW-0812">Transmembrane</keyword>
<feature type="transmembrane region" description="Helical" evidence="1">
    <location>
        <begin position="33"/>
        <end position="54"/>
    </location>
</feature>
<evidence type="ECO:0000256" key="1">
    <source>
        <dbReference type="SAM" id="Phobius"/>
    </source>
</evidence>
<organism evidence="2 3">
    <name type="scientific">Nocardiopsis changdeensis</name>
    <dbReference type="NCBI Taxonomy" id="2831969"/>
    <lineage>
        <taxon>Bacteria</taxon>
        <taxon>Bacillati</taxon>
        <taxon>Actinomycetota</taxon>
        <taxon>Actinomycetes</taxon>
        <taxon>Streptosporangiales</taxon>
        <taxon>Nocardiopsidaceae</taxon>
        <taxon>Nocardiopsis</taxon>
    </lineage>
</organism>
<dbReference type="Proteomes" id="UP000676079">
    <property type="component" value="Chromosome"/>
</dbReference>
<evidence type="ECO:0000313" key="2">
    <source>
        <dbReference type="EMBL" id="QUX25496.1"/>
    </source>
</evidence>
<accession>A0ABX8BTU4</accession>
<reference evidence="2 3" key="1">
    <citation type="submission" date="2021-05" db="EMBL/GenBank/DDBJ databases">
        <title>Direct Submission.</title>
        <authorList>
            <person name="Li K."/>
            <person name="Gao J."/>
        </authorList>
    </citation>
    <scope>NUCLEOTIDE SEQUENCE [LARGE SCALE GENOMIC DNA]</scope>
    <source>
        <strain evidence="2 3">Mg02</strain>
    </source>
</reference>
<evidence type="ECO:0008006" key="4">
    <source>
        <dbReference type="Google" id="ProtNLM"/>
    </source>
</evidence>
<dbReference type="RefSeq" id="WP_220561058.1">
    <property type="nucleotide sequence ID" value="NZ_CP074133.1"/>
</dbReference>
<evidence type="ECO:0000313" key="3">
    <source>
        <dbReference type="Proteomes" id="UP000676079"/>
    </source>
</evidence>
<feature type="transmembrane region" description="Helical" evidence="1">
    <location>
        <begin position="60"/>
        <end position="81"/>
    </location>
</feature>
<protein>
    <recommendedName>
        <fullName evidence="4">DUF2207 domain-containing protein</fullName>
    </recommendedName>
</protein>
<keyword evidence="1" id="KW-1133">Transmembrane helix</keyword>
<name>A0ABX8BTU4_9ACTN</name>
<dbReference type="EMBL" id="CP074133">
    <property type="protein sequence ID" value="QUX25496.1"/>
    <property type="molecule type" value="Genomic_DNA"/>
</dbReference>
<proteinExistence type="predicted"/>
<sequence length="88" mass="9914">MRSPPPGRPQRIVGAEIDALDRVMRRRELRRTFMFWAWGTIAITCLGALVGLVLDGVDGVFAITPWVFLAALFMAGINLSFDIYMRND</sequence>